<dbReference type="AlphaFoldDB" id="A0AAJ8E2H3"/>
<dbReference type="Gene3D" id="1.25.40.20">
    <property type="entry name" value="Ankyrin repeat-containing domain"/>
    <property type="match status" value="1"/>
</dbReference>
<dbReference type="RefSeq" id="XP_059605000.1">
    <property type="nucleotide sequence ID" value="XM_059745612.1"/>
</dbReference>
<dbReference type="KEGG" id="ang:An18g01810"/>
<accession>A0AAJ8E2H3</accession>
<reference evidence="1" key="1">
    <citation type="submission" date="2025-02" db="EMBL/GenBank/DDBJ databases">
        <authorList>
            <consortium name="NCBI Genome Project"/>
        </authorList>
    </citation>
    <scope>NUCLEOTIDE SEQUENCE</scope>
</reference>
<dbReference type="GeneID" id="84593647"/>
<reference evidence="1" key="2">
    <citation type="submission" date="2025-08" db="UniProtKB">
        <authorList>
            <consortium name="RefSeq"/>
        </authorList>
    </citation>
    <scope>IDENTIFICATION</scope>
</reference>
<dbReference type="VEuPathDB" id="FungiDB:An18g01810"/>
<organism evidence="1">
    <name type="scientific">Aspergillus niger</name>
    <dbReference type="NCBI Taxonomy" id="5061"/>
    <lineage>
        <taxon>Eukaryota</taxon>
        <taxon>Fungi</taxon>
        <taxon>Dikarya</taxon>
        <taxon>Ascomycota</taxon>
        <taxon>Pezizomycotina</taxon>
        <taxon>Eurotiomycetes</taxon>
        <taxon>Eurotiomycetidae</taxon>
        <taxon>Eurotiales</taxon>
        <taxon>Aspergillaceae</taxon>
        <taxon>Aspergillus</taxon>
        <taxon>Aspergillus subgen. Circumdati</taxon>
    </lineage>
</organism>
<name>A0AAJ8E2H3_ASPNG</name>
<protein>
    <submittedName>
        <fullName evidence="1">Uncharacterized protein</fullName>
    </submittedName>
</protein>
<evidence type="ECO:0000313" key="1">
    <source>
        <dbReference type="RefSeq" id="XP_059605000.1"/>
    </source>
</evidence>
<dbReference type="InterPro" id="IPR036770">
    <property type="entry name" value="Ankyrin_rpt-contain_sf"/>
</dbReference>
<proteinExistence type="predicted"/>
<sequence length="196" mass="22374">MNLSRKGRTALHIAAEFANTTDILEYPSECQTKSFEYAGVSEINPRVTAIHELGMAVSLNRLDVIRALLARDELRGWGDETWAPDMGIQQLKPLECAIEKYYLEALDLLLENRQFPYDQALVDKCKSLASQWGAQKGPRLLHAKQILKKLKQTMGAQECHLRASPRDVPIQTIPRYEFSIFLSVSRYLRHSFIKAQ</sequence>
<gene>
    <name evidence="1" type="ORF">An18g01810</name>
</gene>